<sequence>MKKAIQQFLRDEEGAAAIEYALLVGLISVMVIGGATLAGTSIQTIFTTISTALQTAAGNTGVKG</sequence>
<evidence type="ECO:0000313" key="2">
    <source>
        <dbReference type="EMBL" id="QYD71854.1"/>
    </source>
</evidence>
<evidence type="ECO:0000256" key="1">
    <source>
        <dbReference type="SAM" id="Phobius"/>
    </source>
</evidence>
<protein>
    <submittedName>
        <fullName evidence="2">Flp family type IVb pilin</fullName>
    </submittedName>
</protein>
<keyword evidence="3" id="KW-1185">Reference proteome</keyword>
<dbReference type="InterPro" id="IPR007047">
    <property type="entry name" value="Flp_Fap"/>
</dbReference>
<keyword evidence="1" id="KW-1133">Transmembrane helix</keyword>
<dbReference type="Proteomes" id="UP000826462">
    <property type="component" value="Chromosome 2"/>
</dbReference>
<name>A0ABX8USI2_9BURK</name>
<dbReference type="Pfam" id="PF04964">
    <property type="entry name" value="Flp_Fap"/>
    <property type="match status" value="1"/>
</dbReference>
<gene>
    <name evidence="2" type="ORF">KZJ38_33355</name>
</gene>
<keyword evidence="1" id="KW-0472">Membrane</keyword>
<proteinExistence type="predicted"/>
<dbReference type="EMBL" id="CP080096">
    <property type="protein sequence ID" value="QYD71854.1"/>
    <property type="molecule type" value="Genomic_DNA"/>
</dbReference>
<keyword evidence="1" id="KW-0812">Transmembrane</keyword>
<organism evidence="2 3">
    <name type="scientific">Paraburkholderia edwinii</name>
    <dbReference type="NCBI Taxonomy" id="2861782"/>
    <lineage>
        <taxon>Bacteria</taxon>
        <taxon>Pseudomonadati</taxon>
        <taxon>Pseudomonadota</taxon>
        <taxon>Betaproteobacteria</taxon>
        <taxon>Burkholderiales</taxon>
        <taxon>Burkholderiaceae</taxon>
        <taxon>Paraburkholderia</taxon>
    </lineage>
</organism>
<feature type="transmembrane region" description="Helical" evidence="1">
    <location>
        <begin position="20"/>
        <end position="42"/>
    </location>
</feature>
<dbReference type="RefSeq" id="WP_219801283.1">
    <property type="nucleotide sequence ID" value="NZ_CP080096.1"/>
</dbReference>
<reference evidence="2 3" key="1">
    <citation type="submission" date="2021-07" db="EMBL/GenBank/DDBJ databases">
        <title>Paraburkholderia edwinii protects Aspergillus sp. from phenazines by acting as a toxin sponge.</title>
        <authorList>
            <person name="Dahlstrom K.M."/>
            <person name="Newman D.K."/>
        </authorList>
    </citation>
    <scope>NUCLEOTIDE SEQUENCE [LARGE SCALE GENOMIC DNA]</scope>
    <source>
        <strain evidence="2 3">Pe01</strain>
    </source>
</reference>
<accession>A0ABX8USI2</accession>
<evidence type="ECO:0000313" key="3">
    <source>
        <dbReference type="Proteomes" id="UP000826462"/>
    </source>
</evidence>